<gene>
    <name evidence="1" type="ORF">LX77_03246</name>
</gene>
<sequence length="68" mass="7868">MIPLESFEIIGIATRTTNQMGNLPTIYPSFGIVSTVKMSRIKFLTKKVTPFIRFIRTMNRITLKHMHV</sequence>
<keyword evidence="2" id="KW-1185">Reference proteome</keyword>
<dbReference type="EMBL" id="QLLQ01000016">
    <property type="protein sequence ID" value="RAJ20032.1"/>
    <property type="molecule type" value="Genomic_DNA"/>
</dbReference>
<accession>A0A327RVF1</accession>
<dbReference type="Proteomes" id="UP000248987">
    <property type="component" value="Unassembled WGS sequence"/>
</dbReference>
<organism evidence="1 2">
    <name type="scientific">Gelidibacter algens</name>
    <dbReference type="NCBI Taxonomy" id="49280"/>
    <lineage>
        <taxon>Bacteria</taxon>
        <taxon>Pseudomonadati</taxon>
        <taxon>Bacteroidota</taxon>
        <taxon>Flavobacteriia</taxon>
        <taxon>Flavobacteriales</taxon>
        <taxon>Flavobacteriaceae</taxon>
        <taxon>Gelidibacter</taxon>
    </lineage>
</organism>
<dbReference type="AlphaFoldDB" id="A0A327RVF1"/>
<proteinExistence type="predicted"/>
<protein>
    <submittedName>
        <fullName evidence="1">Uncharacterized protein</fullName>
    </submittedName>
</protein>
<evidence type="ECO:0000313" key="2">
    <source>
        <dbReference type="Proteomes" id="UP000248987"/>
    </source>
</evidence>
<reference evidence="1 2" key="1">
    <citation type="submission" date="2018-06" db="EMBL/GenBank/DDBJ databases">
        <title>Genomic Encyclopedia of Archaeal and Bacterial Type Strains, Phase II (KMG-II): from individual species to whole genera.</title>
        <authorList>
            <person name="Goeker M."/>
        </authorList>
    </citation>
    <scope>NUCLEOTIDE SEQUENCE [LARGE SCALE GENOMIC DNA]</scope>
    <source>
        <strain evidence="1 2">DSM 12408</strain>
    </source>
</reference>
<comment type="caution">
    <text evidence="1">The sequence shown here is derived from an EMBL/GenBank/DDBJ whole genome shotgun (WGS) entry which is preliminary data.</text>
</comment>
<evidence type="ECO:0000313" key="1">
    <source>
        <dbReference type="EMBL" id="RAJ20032.1"/>
    </source>
</evidence>
<name>A0A327RVF1_9FLAO</name>